<proteinExistence type="predicted"/>
<name>A0A2M6ZEE1_9BACT</name>
<sequence>MKFIADSMLGSLAKWLRIFGFDVLYEPTWKKEEMINLSLREDRIILTRDTGLTKKIGLKVVFVKEDGLEKQLKQIVKQLSLTIDESMIFVRCTICNTLSKIVPKEEVKNRVPPYVYSTQNEFRICPKCNRIYWPGTHLENVKKMIEVLEG</sequence>
<comment type="caution">
    <text evidence="2">The sequence shown here is derived from an EMBL/GenBank/DDBJ whole genome shotgun (WGS) entry which is preliminary data.</text>
</comment>
<reference evidence="3" key="1">
    <citation type="submission" date="2017-09" db="EMBL/GenBank/DDBJ databases">
        <title>Depth-based differentiation of microbial function through sediment-hosted aquifers and enrichment of novel symbionts in the deep terrestrial subsurface.</title>
        <authorList>
            <person name="Probst A.J."/>
            <person name="Ladd B."/>
            <person name="Jarett J.K."/>
            <person name="Geller-Mcgrath D.E."/>
            <person name="Sieber C.M.K."/>
            <person name="Emerson J.B."/>
            <person name="Anantharaman K."/>
            <person name="Thomas B.C."/>
            <person name="Malmstrom R."/>
            <person name="Stieglmeier M."/>
            <person name="Klingl A."/>
            <person name="Woyke T."/>
            <person name="Ryan C.M."/>
            <person name="Banfield J.F."/>
        </authorList>
    </citation>
    <scope>NUCLEOTIDE SEQUENCE [LARGE SCALE GENOMIC DNA]</scope>
</reference>
<dbReference type="AlphaFoldDB" id="A0A2M6ZEE1"/>
<dbReference type="PANTHER" id="PTHR39081:SF1">
    <property type="entry name" value="MUT7-C RNASE DOMAIN-CONTAINING PROTEIN"/>
    <property type="match status" value="1"/>
</dbReference>
<gene>
    <name evidence="2" type="ORF">COS91_08100</name>
</gene>
<evidence type="ECO:0000313" key="3">
    <source>
        <dbReference type="Proteomes" id="UP000229227"/>
    </source>
</evidence>
<accession>A0A2M6ZEE1</accession>
<evidence type="ECO:0000313" key="2">
    <source>
        <dbReference type="EMBL" id="PIU50750.1"/>
    </source>
</evidence>
<dbReference type="PANTHER" id="PTHR39081">
    <property type="entry name" value="MUT7-C DOMAIN-CONTAINING PROTEIN"/>
    <property type="match status" value="1"/>
</dbReference>
<protein>
    <recommendedName>
        <fullName evidence="1">Mut7-C RNAse domain-containing protein</fullName>
    </recommendedName>
</protein>
<dbReference type="InterPro" id="IPR002782">
    <property type="entry name" value="Mut7-C_RNAse_dom"/>
</dbReference>
<dbReference type="EMBL" id="PEWN01000135">
    <property type="protein sequence ID" value="PIU50750.1"/>
    <property type="molecule type" value="Genomic_DNA"/>
</dbReference>
<organism evidence="2 3">
    <name type="scientific">Candidatus Desantisbacteria bacterium CG07_land_8_20_14_0_80_39_15</name>
    <dbReference type="NCBI Taxonomy" id="1974549"/>
    <lineage>
        <taxon>Bacteria</taxon>
        <taxon>Candidatus Desantisiibacteriota</taxon>
    </lineage>
</organism>
<dbReference type="Pfam" id="PF01927">
    <property type="entry name" value="Mut7-C"/>
    <property type="match status" value="1"/>
</dbReference>
<feature type="domain" description="Mut7-C RNAse" evidence="1">
    <location>
        <begin position="1"/>
        <end position="145"/>
    </location>
</feature>
<evidence type="ECO:0000259" key="1">
    <source>
        <dbReference type="Pfam" id="PF01927"/>
    </source>
</evidence>
<dbReference type="Proteomes" id="UP000229227">
    <property type="component" value="Unassembled WGS sequence"/>
</dbReference>